<dbReference type="Proteomes" id="UP001497516">
    <property type="component" value="Chromosome 10"/>
</dbReference>
<accession>A0AAV2D418</accession>
<gene>
    <name evidence="1" type="ORF">LTRI10_LOCUS10169</name>
</gene>
<name>A0AAV2D418_9ROSI</name>
<dbReference type="AlphaFoldDB" id="A0AAV2D418"/>
<organism evidence="1 2">
    <name type="scientific">Linum trigynum</name>
    <dbReference type="NCBI Taxonomy" id="586398"/>
    <lineage>
        <taxon>Eukaryota</taxon>
        <taxon>Viridiplantae</taxon>
        <taxon>Streptophyta</taxon>
        <taxon>Embryophyta</taxon>
        <taxon>Tracheophyta</taxon>
        <taxon>Spermatophyta</taxon>
        <taxon>Magnoliopsida</taxon>
        <taxon>eudicotyledons</taxon>
        <taxon>Gunneridae</taxon>
        <taxon>Pentapetalae</taxon>
        <taxon>rosids</taxon>
        <taxon>fabids</taxon>
        <taxon>Malpighiales</taxon>
        <taxon>Linaceae</taxon>
        <taxon>Linum</taxon>
    </lineage>
</organism>
<dbReference type="PANTHER" id="PTHR48204:SF1">
    <property type="entry name" value="OS07G0265100 PROTEIN"/>
    <property type="match status" value="1"/>
</dbReference>
<proteinExistence type="predicted"/>
<keyword evidence="2" id="KW-1185">Reference proteome</keyword>
<dbReference type="PANTHER" id="PTHR48204">
    <property type="entry name" value="OS07G0265100 PROTEIN"/>
    <property type="match status" value="1"/>
</dbReference>
<sequence length="153" mass="17176">MESAPSNSTVGIAAVPSKRPSRRLLFDLRYGWVVDEWKHPSEEAFAGGRGMFCILPLAKSLWMMASKSIDFTSSYAVEIIRKPELLSPQTLQANLGTQLNRFKSSLLNPDFNPLSCLISFKLGLFLFLHDGQQNQCKLTSQFRPYCNPIICST</sequence>
<protein>
    <submittedName>
        <fullName evidence="1">Uncharacterized protein</fullName>
    </submittedName>
</protein>
<dbReference type="EMBL" id="OZ034814">
    <property type="protein sequence ID" value="CAL1363980.1"/>
    <property type="molecule type" value="Genomic_DNA"/>
</dbReference>
<reference evidence="1 2" key="1">
    <citation type="submission" date="2024-04" db="EMBL/GenBank/DDBJ databases">
        <authorList>
            <person name="Fracassetti M."/>
        </authorList>
    </citation>
    <scope>NUCLEOTIDE SEQUENCE [LARGE SCALE GENOMIC DNA]</scope>
</reference>
<evidence type="ECO:0000313" key="1">
    <source>
        <dbReference type="EMBL" id="CAL1363980.1"/>
    </source>
</evidence>
<evidence type="ECO:0000313" key="2">
    <source>
        <dbReference type="Proteomes" id="UP001497516"/>
    </source>
</evidence>